<keyword evidence="3 6" id="KW-0812">Transmembrane</keyword>
<feature type="transmembrane region" description="Helical" evidence="6">
    <location>
        <begin position="1205"/>
        <end position="1225"/>
    </location>
</feature>
<feature type="region of interest" description="Disordered" evidence="7">
    <location>
        <begin position="866"/>
        <end position="892"/>
    </location>
</feature>
<feature type="region of interest" description="Disordered" evidence="7">
    <location>
        <begin position="444"/>
        <end position="516"/>
    </location>
</feature>
<reference evidence="9 10" key="1">
    <citation type="journal article" date="2019" name="PLoS Biol.">
        <title>Sex chromosomes control vertical transmission of feminizing Wolbachia symbionts in an isopod.</title>
        <authorList>
            <person name="Becking T."/>
            <person name="Chebbi M.A."/>
            <person name="Giraud I."/>
            <person name="Moumen B."/>
            <person name="Laverre T."/>
            <person name="Caubet Y."/>
            <person name="Peccoud J."/>
            <person name="Gilbert C."/>
            <person name="Cordaux R."/>
        </authorList>
    </citation>
    <scope>NUCLEOTIDE SEQUENCE [LARGE SCALE GENOMIC DNA]</scope>
    <source>
        <strain evidence="9">ANa2</strain>
        <tissue evidence="9">Whole body excluding digestive tract and cuticle</tissue>
    </source>
</reference>
<name>A0A5N5T5L3_9CRUS</name>
<feature type="transmembrane region" description="Helical" evidence="6">
    <location>
        <begin position="1164"/>
        <end position="1184"/>
    </location>
</feature>
<dbReference type="OrthoDB" id="10037631at2759"/>
<feature type="compositionally biased region" description="Basic and acidic residues" evidence="7">
    <location>
        <begin position="580"/>
        <end position="593"/>
    </location>
</feature>
<keyword evidence="10" id="KW-1185">Reference proteome</keyword>
<dbReference type="Pfam" id="PF05041">
    <property type="entry name" value="Pecanex_C"/>
    <property type="match status" value="1"/>
</dbReference>
<dbReference type="EMBL" id="SEYY01010369">
    <property type="protein sequence ID" value="KAB7501517.1"/>
    <property type="molecule type" value="Genomic_DNA"/>
</dbReference>
<keyword evidence="4 6" id="KW-1133">Transmembrane helix</keyword>
<feature type="compositionally biased region" description="Basic and acidic residues" evidence="7">
    <location>
        <begin position="491"/>
        <end position="508"/>
    </location>
</feature>
<feature type="region of interest" description="Disordered" evidence="7">
    <location>
        <begin position="325"/>
        <end position="419"/>
    </location>
</feature>
<feature type="compositionally biased region" description="Basic and acidic residues" evidence="7">
    <location>
        <begin position="328"/>
        <end position="344"/>
    </location>
</feature>
<evidence type="ECO:0000256" key="7">
    <source>
        <dbReference type="SAM" id="MobiDB-lite"/>
    </source>
</evidence>
<feature type="non-terminal residue" evidence="9">
    <location>
        <position position="1"/>
    </location>
</feature>
<feature type="compositionally biased region" description="Basic and acidic residues" evidence="7">
    <location>
        <begin position="112"/>
        <end position="140"/>
    </location>
</feature>
<evidence type="ECO:0000256" key="4">
    <source>
        <dbReference type="ARBA" id="ARBA00022989"/>
    </source>
</evidence>
<organism evidence="9 10">
    <name type="scientific">Armadillidium nasatum</name>
    <dbReference type="NCBI Taxonomy" id="96803"/>
    <lineage>
        <taxon>Eukaryota</taxon>
        <taxon>Metazoa</taxon>
        <taxon>Ecdysozoa</taxon>
        <taxon>Arthropoda</taxon>
        <taxon>Crustacea</taxon>
        <taxon>Multicrustacea</taxon>
        <taxon>Malacostraca</taxon>
        <taxon>Eumalacostraca</taxon>
        <taxon>Peracarida</taxon>
        <taxon>Isopoda</taxon>
        <taxon>Oniscidea</taxon>
        <taxon>Crinocheta</taxon>
        <taxon>Armadillidiidae</taxon>
        <taxon>Armadillidium</taxon>
    </lineage>
</organism>
<feature type="region of interest" description="Disordered" evidence="7">
    <location>
        <begin position="112"/>
        <end position="159"/>
    </location>
</feature>
<feature type="transmembrane region" description="Helical" evidence="6">
    <location>
        <begin position="1399"/>
        <end position="1418"/>
    </location>
</feature>
<feature type="transmembrane region" description="Helical" evidence="6">
    <location>
        <begin position="1457"/>
        <end position="1478"/>
    </location>
</feature>
<dbReference type="GO" id="GO:0016020">
    <property type="term" value="C:membrane"/>
    <property type="evidence" value="ECO:0007669"/>
    <property type="project" value="UniProtKB-SubCell"/>
</dbReference>
<feature type="compositionally biased region" description="Polar residues" evidence="7">
    <location>
        <begin position="545"/>
        <end position="554"/>
    </location>
</feature>
<feature type="region of interest" description="Disordered" evidence="7">
    <location>
        <begin position="186"/>
        <end position="219"/>
    </location>
</feature>
<feature type="transmembrane region" description="Helical" evidence="6">
    <location>
        <begin position="1361"/>
        <end position="1387"/>
    </location>
</feature>
<dbReference type="InterPro" id="IPR007735">
    <property type="entry name" value="Pecanex_C"/>
</dbReference>
<proteinExistence type="inferred from homology"/>
<dbReference type="InterPro" id="IPR039797">
    <property type="entry name" value="Pecanex"/>
</dbReference>
<dbReference type="GO" id="GO:0007029">
    <property type="term" value="P:endoplasmic reticulum organization"/>
    <property type="evidence" value="ECO:0007669"/>
    <property type="project" value="TreeGrafter"/>
</dbReference>
<feature type="region of interest" description="Disordered" evidence="7">
    <location>
        <begin position="771"/>
        <end position="801"/>
    </location>
</feature>
<evidence type="ECO:0000256" key="1">
    <source>
        <dbReference type="ARBA" id="ARBA00004141"/>
    </source>
</evidence>
<feature type="compositionally biased region" description="Polar residues" evidence="7">
    <location>
        <begin position="381"/>
        <end position="402"/>
    </location>
</feature>
<feature type="compositionally biased region" description="Polar residues" evidence="7">
    <location>
        <begin position="721"/>
        <end position="732"/>
    </location>
</feature>
<evidence type="ECO:0000256" key="3">
    <source>
        <dbReference type="ARBA" id="ARBA00022692"/>
    </source>
</evidence>
<protein>
    <recommendedName>
        <fullName evidence="6">Pecanex-like protein</fullName>
    </recommendedName>
</protein>
<feature type="region of interest" description="Disordered" evidence="7">
    <location>
        <begin position="909"/>
        <end position="957"/>
    </location>
</feature>
<evidence type="ECO:0000313" key="10">
    <source>
        <dbReference type="Proteomes" id="UP000326759"/>
    </source>
</evidence>
<dbReference type="Proteomes" id="UP000326759">
    <property type="component" value="Unassembled WGS sequence"/>
</dbReference>
<comment type="caution">
    <text evidence="6">Lacks conserved residue(s) required for the propagation of feature annotation.</text>
</comment>
<feature type="transmembrane region" description="Helical" evidence="6">
    <location>
        <begin position="1291"/>
        <end position="1308"/>
    </location>
</feature>
<feature type="compositionally biased region" description="Polar residues" evidence="7">
    <location>
        <begin position="682"/>
        <end position="696"/>
    </location>
</feature>
<dbReference type="PANTHER" id="PTHR12372:SF7">
    <property type="entry name" value="PROTEIN PECANEX"/>
    <property type="match status" value="1"/>
</dbReference>
<feature type="domain" description="Pecanex C-terminal" evidence="8">
    <location>
        <begin position="1891"/>
        <end position="2113"/>
    </location>
</feature>
<feature type="compositionally biased region" description="Polar residues" evidence="7">
    <location>
        <begin position="452"/>
        <end position="486"/>
    </location>
</feature>
<comment type="subcellular location">
    <subcellularLocation>
        <location evidence="1 6">Membrane</location>
        <topology evidence="1 6">Multi-pass membrane protein</topology>
    </subcellularLocation>
</comment>
<accession>A0A5N5T5L3</accession>
<keyword evidence="5 6" id="KW-0472">Membrane</keyword>
<evidence type="ECO:0000259" key="8">
    <source>
        <dbReference type="Pfam" id="PF05041"/>
    </source>
</evidence>
<feature type="region of interest" description="Disordered" evidence="7">
    <location>
        <begin position="545"/>
        <end position="604"/>
    </location>
</feature>
<evidence type="ECO:0000256" key="5">
    <source>
        <dbReference type="ARBA" id="ARBA00023136"/>
    </source>
</evidence>
<sequence length="2137" mass="238272">ILALVAFTVKGCNYLLHHMFDTGECLQEEVGPGTPTLDAYRPSLSSQNASSIGHQRASSFEALEMQVVSNRGIENATPPVGCSSRNSVISSNNLASSVSQATPAVIDLKVDVHHKDSSGSEEGTLKASRDAERKASRSVEELPLSDQNQNEYPVRDHSLGKIENSLREVEEIMKTYCDQRAAMHELRTCPRKQSSSKESQPARHRKKPKHDTKVSSLTRTSDLEDCLASTKRDKDVFVETLPKASTSLTVSTIIENTGPSISRSCRATPDPLLQSRALSITEGERSCSVPNCSLDVTSESCVASNFGLTQRLSFGHEDSQRNFAYLSHTREKEKGGRSKDKKNMDGNSPRKKGKDDTRSRVKEKERNKISDVESEDDPNAKDSSSPLLMRSQHSSESSTSLRKGQGQRMPSSRPYHPLVCRRTTSLAKDALKVTTLTFENVYADEDTEDTPQKGSSSCSSDEAGENSLTETNNCSGEHVRVSQSYAAASVSHKETVEADSSQKDRGEDSSSSVSSSCPDIEWLFCHSESDSEFSNVAKNILSQQLKKGDSSSTHGENEEEEEDSWTAIRSSPEAEELPSEDTRPNLRDLEGVSKHGAIPKQRRQGVVVRDGEDGLLPPEGEAAGVTMDLVRKMLDVFNSYPDSRPRDIKKLLVLVSLEQDNRKTNTTTATAAAASIEDKDGNNNSEVEEISQTSSRDCSREINFSEAAGTSSSHSDKKHQSLPSEVITNKNSVLHRKPAVRRRRNHMDVVANDSIGNSDKKTHTTLSGAVSYFGNSDDDMGNDLGGRKQSRKSSSKQKFSPESLLPLSAFEGLPAPAIHLATCHDDTTNGAVHCFQDERGHWFTYTFNNTFTSTSSSVGLASASTSAVSGQFPQIRETTRGPSLAPEDASLSSSSMSLCSGLTVVLDSQAPSSPLSGPPWSETSRPIRESRPPTPTVPHRRLSPPVGHLTSHRENERTSRGGILGEVLERGRTVTRAPSSGIVGLNNPRSGVPRDLLSSGPPHLQLLNLGTPGNPLQLFTSAIFDRRRLPHRMNPNESDSYYGANLDVDLSLVKQLKFSTPAPQTTQYYKLKLFGKKTIKVRFDRLSLLAILDRNLTLFECLATAFLVSLVGVLGCMVLRRGFYQEFKAFVFCVVMASSQYSLFKSVQPDAASPTHGYNKVVLYSRPVYFCLICSLILGLDFYLENFPRELISFTLYGIRLTSPALLIYLRDILLLFLLLFPLFFSLGLLPQVNTFLTYILEQVDMHIFGGNASTGLSSSVYCVLRSLFAVLFLSGFAYGGLREEAGSQHILYSIFCALTVAFAYHLGRSGANPSVLWQLIKKHMWPEELRGTEAPKENLPDEDPVDPLPKKLRTIVTNRLMHDMIVCVVLLLIVFAIHSSTVFTVLLRGENSSQFPDLLIGLWITACFMGFLNHYLIPQLRTQQPWMCIARPACMAHEYSQFEVYDAAKVMWFEKLYVWLCLLEKNILYPIIFLCALTRDADSIMQRHPAAGIVMIVVCGLKCLRGVYSQPQFQYLVLAFTVLFFNWDSKDISESFLVDYFFMSIVFSKSYEFMLKLKFIVTYIAPWQITWGSAFHAFAQPFSVPHSAMLFVQAAISAILSTPLNPILGSAIFITSYVRPVKFWERDYNTKRIDHSNTRLSSLLEQNPGADDNNLNSIFYEHLTRSLQHSLCGDILMGRWGVAVQGDCFVLASDNLNCLVHIIEMGNGLVTFQVRGLEFRGTYCQQREVEAISEGVAEDRGCCCCEPGHLPHMLSANAAFNQRWLAWEVTATKYVLEGYSISDNSATSMFQMFELRKILITYYVKSIIFFVVQSSKLEEWLKNEDISNSLASLKEKKFADLDPTFHAKIDEDYDPKESGITRTSFCNVYLEWITFCVMRRKEKPRNLLASKDSHLVSLCLALSLLGRRALGPSSQCDNVEVFLQFLHSLFKGDIRPTCVRDEWVFGDMELLRKVVAPALRISLKLHQDHFLLPEEYDNHEALYNALLEHQATLVICHEGDPQWRAAVLSGRPSLLSLRHVNDDGEDKFKVIMLNKRHLLFRVIKVNRECVRGLWAGQQQELVYLRNRNPERGSIQNAKQALRNLINSSCDQPIGYPIYVSPLTTSYADTHEQLSGLCGSAITPKLIKDTVINICHR</sequence>
<dbReference type="PANTHER" id="PTHR12372">
    <property type="entry name" value="PECANEX"/>
    <property type="match status" value="1"/>
</dbReference>
<feature type="transmembrane region" description="Helical" evidence="6">
    <location>
        <begin position="1259"/>
        <end position="1279"/>
    </location>
</feature>
<comment type="similarity">
    <text evidence="2 6">Belongs to the pecanex family.</text>
</comment>
<evidence type="ECO:0000256" key="6">
    <source>
        <dbReference type="RuleBase" id="RU367089"/>
    </source>
</evidence>
<dbReference type="GO" id="GO:0005783">
    <property type="term" value="C:endoplasmic reticulum"/>
    <property type="evidence" value="ECO:0007669"/>
    <property type="project" value="TreeGrafter"/>
</dbReference>
<feature type="transmembrane region" description="Helical" evidence="6">
    <location>
        <begin position="1096"/>
        <end position="1119"/>
    </location>
</feature>
<feature type="region of interest" description="Disordered" evidence="7">
    <location>
        <begin position="675"/>
        <end position="741"/>
    </location>
</feature>
<gene>
    <name evidence="9" type="primary">PCNX1</name>
    <name evidence="9" type="ORF">Anas_06609</name>
</gene>
<comment type="caution">
    <text evidence="9">The sequence shown here is derived from an EMBL/GenBank/DDBJ whole genome shotgun (WGS) entry which is preliminary data.</text>
</comment>
<evidence type="ECO:0000256" key="2">
    <source>
        <dbReference type="ARBA" id="ARBA00010170"/>
    </source>
</evidence>
<evidence type="ECO:0000313" key="9">
    <source>
        <dbReference type="EMBL" id="KAB7501517.1"/>
    </source>
</evidence>
<feature type="compositionally biased region" description="Basic and acidic residues" evidence="7">
    <location>
        <begin position="353"/>
        <end position="371"/>
    </location>
</feature>